<evidence type="ECO:0000313" key="1">
    <source>
        <dbReference type="EMBL" id="JAD35999.1"/>
    </source>
</evidence>
<dbReference type="AlphaFoldDB" id="A0A0A8Z9C6"/>
<protein>
    <submittedName>
        <fullName evidence="1">Uncharacterized protein</fullName>
    </submittedName>
</protein>
<accession>A0A0A8Z9C6</accession>
<reference evidence="1" key="2">
    <citation type="journal article" date="2015" name="Data Brief">
        <title>Shoot transcriptome of the giant reed, Arundo donax.</title>
        <authorList>
            <person name="Barrero R.A."/>
            <person name="Guerrero F.D."/>
            <person name="Moolhuijzen P."/>
            <person name="Goolsby J.A."/>
            <person name="Tidwell J."/>
            <person name="Bellgard S.E."/>
            <person name="Bellgard M.I."/>
        </authorList>
    </citation>
    <scope>NUCLEOTIDE SEQUENCE</scope>
    <source>
        <tissue evidence="1">Shoot tissue taken approximately 20 cm above the soil surface</tissue>
    </source>
</reference>
<dbReference type="EMBL" id="GBRH01261896">
    <property type="protein sequence ID" value="JAD35999.1"/>
    <property type="molecule type" value="Transcribed_RNA"/>
</dbReference>
<organism evidence="1">
    <name type="scientific">Arundo donax</name>
    <name type="common">Giant reed</name>
    <name type="synonym">Donax arundinaceus</name>
    <dbReference type="NCBI Taxonomy" id="35708"/>
    <lineage>
        <taxon>Eukaryota</taxon>
        <taxon>Viridiplantae</taxon>
        <taxon>Streptophyta</taxon>
        <taxon>Embryophyta</taxon>
        <taxon>Tracheophyta</taxon>
        <taxon>Spermatophyta</taxon>
        <taxon>Magnoliopsida</taxon>
        <taxon>Liliopsida</taxon>
        <taxon>Poales</taxon>
        <taxon>Poaceae</taxon>
        <taxon>PACMAD clade</taxon>
        <taxon>Arundinoideae</taxon>
        <taxon>Arundineae</taxon>
        <taxon>Arundo</taxon>
    </lineage>
</organism>
<name>A0A0A8Z9C6_ARUDO</name>
<reference evidence="1" key="1">
    <citation type="submission" date="2014-09" db="EMBL/GenBank/DDBJ databases">
        <authorList>
            <person name="Magalhaes I.L.F."/>
            <person name="Oliveira U."/>
            <person name="Santos F.R."/>
            <person name="Vidigal T.H.D.A."/>
            <person name="Brescovit A.D."/>
            <person name="Santos A.J."/>
        </authorList>
    </citation>
    <scope>NUCLEOTIDE SEQUENCE</scope>
    <source>
        <tissue evidence="1">Shoot tissue taken approximately 20 cm above the soil surface</tissue>
    </source>
</reference>
<proteinExistence type="predicted"/>
<sequence length="44" mass="5013">MHLAIYRSHYGTKICFLFYYPGKNLPLKEFYGGSLANPIFGNIG</sequence>